<dbReference type="RefSeq" id="WP_047755247.1">
    <property type="nucleotide sequence ID" value="NZ_CAJUHA010000010.1"/>
</dbReference>
<accession>A0A0G2Z975</accession>
<evidence type="ECO:0000313" key="1">
    <source>
        <dbReference type="EMBL" id="AKI98112.1"/>
    </source>
</evidence>
<keyword evidence="2" id="KW-1185">Reference proteome</keyword>
<gene>
    <name evidence="1" type="ORF">IX53_10030</name>
</gene>
<dbReference type="PATRIC" id="fig|1330330.3.peg.2045"/>
<reference evidence="1 2" key="1">
    <citation type="submission" date="2015-04" db="EMBL/GenBank/DDBJ databases">
        <title>Complete Genome Sequence of Kosmotoga pacifica SLHLJ1.</title>
        <authorList>
            <person name="Jiang L.J."/>
            <person name="Shao Z.Z."/>
            <person name="Jebbar M."/>
        </authorList>
    </citation>
    <scope>NUCLEOTIDE SEQUENCE [LARGE SCALE GENOMIC DNA]</scope>
    <source>
        <strain evidence="1 2">SLHLJ1</strain>
    </source>
</reference>
<dbReference type="EMBL" id="CP011232">
    <property type="protein sequence ID" value="AKI98112.1"/>
    <property type="molecule type" value="Genomic_DNA"/>
</dbReference>
<organism evidence="1 2">
    <name type="scientific">Kosmotoga pacifica</name>
    <dbReference type="NCBI Taxonomy" id="1330330"/>
    <lineage>
        <taxon>Bacteria</taxon>
        <taxon>Thermotogati</taxon>
        <taxon>Thermotogota</taxon>
        <taxon>Thermotogae</taxon>
        <taxon>Kosmotogales</taxon>
        <taxon>Kosmotogaceae</taxon>
        <taxon>Kosmotoga</taxon>
    </lineage>
</organism>
<protein>
    <submittedName>
        <fullName evidence="1">Uncharacterized protein</fullName>
    </submittedName>
</protein>
<dbReference type="STRING" id="1330330.IX53_10030"/>
<dbReference type="KEGG" id="kpf:IX53_10030"/>
<dbReference type="OrthoDB" id="48197at2"/>
<evidence type="ECO:0000313" key="2">
    <source>
        <dbReference type="Proteomes" id="UP000035159"/>
    </source>
</evidence>
<dbReference type="AlphaFoldDB" id="A0A0G2Z975"/>
<proteinExistence type="predicted"/>
<dbReference type="Proteomes" id="UP000035159">
    <property type="component" value="Chromosome"/>
</dbReference>
<name>A0A0G2Z975_9BACT</name>
<sequence length="63" mass="7555">MERRITSDLRELMEFIRSGWILKSYEISGKEVLFHLEMEPGKFNWSEDPELKKTYGGDWSNDE</sequence>